<evidence type="ECO:0000256" key="1">
    <source>
        <dbReference type="SAM" id="MobiDB-lite"/>
    </source>
</evidence>
<accession>A0AA40BKU3</accession>
<dbReference type="AlphaFoldDB" id="A0AA40BKU3"/>
<dbReference type="EMBL" id="JAUKTV010000006">
    <property type="protein sequence ID" value="KAK0736022.1"/>
    <property type="molecule type" value="Genomic_DNA"/>
</dbReference>
<reference evidence="2" key="1">
    <citation type="submission" date="2023-06" db="EMBL/GenBank/DDBJ databases">
        <title>Genome-scale phylogeny and comparative genomics of the fungal order Sordariales.</title>
        <authorList>
            <consortium name="Lawrence Berkeley National Laboratory"/>
            <person name="Hensen N."/>
            <person name="Bonometti L."/>
            <person name="Westerberg I."/>
            <person name="Brannstrom I.O."/>
            <person name="Guillou S."/>
            <person name="Cros-Aarteil S."/>
            <person name="Calhoun S."/>
            <person name="Haridas S."/>
            <person name="Kuo A."/>
            <person name="Mondo S."/>
            <person name="Pangilinan J."/>
            <person name="Riley R."/>
            <person name="Labutti K."/>
            <person name="Andreopoulos B."/>
            <person name="Lipzen A."/>
            <person name="Chen C."/>
            <person name="Yanf M."/>
            <person name="Daum C."/>
            <person name="Ng V."/>
            <person name="Clum A."/>
            <person name="Steindorff A."/>
            <person name="Ohm R."/>
            <person name="Martin F."/>
            <person name="Silar P."/>
            <person name="Natvig D."/>
            <person name="Lalanne C."/>
            <person name="Gautier V."/>
            <person name="Ament-Velasquez S.L."/>
            <person name="Kruys A."/>
            <person name="Hutchinson M.I."/>
            <person name="Powell A.J."/>
            <person name="Barry K."/>
            <person name="Miller A.N."/>
            <person name="Grigoriev I.V."/>
            <person name="Debuchy R."/>
            <person name="Gladieux P."/>
            <person name="Thoren M.H."/>
            <person name="Johannesson H."/>
        </authorList>
    </citation>
    <scope>NUCLEOTIDE SEQUENCE</scope>
    <source>
        <strain evidence="2">CBS 540.89</strain>
    </source>
</reference>
<evidence type="ECO:0000313" key="2">
    <source>
        <dbReference type="EMBL" id="KAK0736022.1"/>
    </source>
</evidence>
<protein>
    <submittedName>
        <fullName evidence="2">Uncharacterized protein</fullName>
    </submittedName>
</protein>
<dbReference type="Proteomes" id="UP001172159">
    <property type="component" value="Unassembled WGS sequence"/>
</dbReference>
<keyword evidence="3" id="KW-1185">Reference proteome</keyword>
<evidence type="ECO:0000313" key="3">
    <source>
        <dbReference type="Proteomes" id="UP001172159"/>
    </source>
</evidence>
<feature type="region of interest" description="Disordered" evidence="1">
    <location>
        <begin position="40"/>
        <end position="59"/>
    </location>
</feature>
<proteinExistence type="predicted"/>
<gene>
    <name evidence="2" type="ORF">B0T21DRAFT_172738</name>
</gene>
<organism evidence="2 3">
    <name type="scientific">Apiosordaria backusii</name>
    <dbReference type="NCBI Taxonomy" id="314023"/>
    <lineage>
        <taxon>Eukaryota</taxon>
        <taxon>Fungi</taxon>
        <taxon>Dikarya</taxon>
        <taxon>Ascomycota</taxon>
        <taxon>Pezizomycotina</taxon>
        <taxon>Sordariomycetes</taxon>
        <taxon>Sordariomycetidae</taxon>
        <taxon>Sordariales</taxon>
        <taxon>Lasiosphaeriaceae</taxon>
        <taxon>Apiosordaria</taxon>
    </lineage>
</organism>
<name>A0AA40BKU3_9PEZI</name>
<sequence>MARNPLCYMLAKVSECPPRWSFPSAPGVRSAKSGVMSLATADRVGRRRSRQSSTPRHLPARTVLHRSLTQHTSKKVDYHIWDTEPRPGCSRVEKRLRWLDGVITETKINPSAGGDPVQQDGSEKVLKQGSNQQGVCGIDLIAWAYLDKIAAQASIRSSIHETNRETGNDMKVARDVGEYMFEKSGRTRVKEYRSPAGCPRGCGYPKKDGR</sequence>
<comment type="caution">
    <text evidence="2">The sequence shown here is derived from an EMBL/GenBank/DDBJ whole genome shotgun (WGS) entry which is preliminary data.</text>
</comment>